<accession>A0A199VUC0</accession>
<feature type="compositionally biased region" description="Basic and acidic residues" evidence="1">
    <location>
        <begin position="233"/>
        <end position="243"/>
    </location>
</feature>
<protein>
    <recommendedName>
        <fullName evidence="4">DUF4378 domain-containing protein</fullName>
    </recommendedName>
</protein>
<comment type="caution">
    <text evidence="2">The sequence shown here is derived from an EMBL/GenBank/DDBJ whole genome shotgun (WGS) entry which is preliminary data.</text>
</comment>
<evidence type="ECO:0000313" key="3">
    <source>
        <dbReference type="Proteomes" id="UP000092600"/>
    </source>
</evidence>
<feature type="compositionally biased region" description="Low complexity" evidence="1">
    <location>
        <begin position="195"/>
        <end position="208"/>
    </location>
</feature>
<dbReference type="STRING" id="4615.A0A199VUC0"/>
<evidence type="ECO:0000256" key="1">
    <source>
        <dbReference type="SAM" id="MobiDB-lite"/>
    </source>
</evidence>
<feature type="region of interest" description="Disordered" evidence="1">
    <location>
        <begin position="106"/>
        <end position="125"/>
    </location>
</feature>
<feature type="region of interest" description="Disordered" evidence="1">
    <location>
        <begin position="148"/>
        <end position="178"/>
    </location>
</feature>
<gene>
    <name evidence="2" type="ORF">ACMD2_24045</name>
</gene>
<dbReference type="PANTHER" id="PTHR33623:SF4">
    <property type="entry name" value="DUF4378 DOMAIN-CONTAINING PROTEIN"/>
    <property type="match status" value="1"/>
</dbReference>
<organism evidence="2 3">
    <name type="scientific">Ananas comosus</name>
    <name type="common">Pineapple</name>
    <name type="synonym">Ananas ananas</name>
    <dbReference type="NCBI Taxonomy" id="4615"/>
    <lineage>
        <taxon>Eukaryota</taxon>
        <taxon>Viridiplantae</taxon>
        <taxon>Streptophyta</taxon>
        <taxon>Embryophyta</taxon>
        <taxon>Tracheophyta</taxon>
        <taxon>Spermatophyta</taxon>
        <taxon>Magnoliopsida</taxon>
        <taxon>Liliopsida</taxon>
        <taxon>Poales</taxon>
        <taxon>Bromeliaceae</taxon>
        <taxon>Bromelioideae</taxon>
        <taxon>Ananas</taxon>
    </lineage>
</organism>
<name>A0A199VUC0_ANACO</name>
<sequence length="445" mass="48656">MAEKPLMLKDYLEIEIDSQAESSDGFPCYPRLADAATVRHLLAAELRGGAGKPFERPRSAKGGALTRISAAIKLKLLPFSAAEGRSGEGFLARSFSKRIRGSFWKKRSEDAEGKGEGEGERDRKRSVRVKDIVRLRSFEEIEERRSFGCPSPVVSSCGSSSESESSSSSSGSDFVSSSIGSSEFLDEIESAAAKNSSHPRSPNANANPNPNPRVCTVADIGVRAEGTPTGDTKGVESESREECQMEAEEKEQLSPVAVMDFPYEDEDEDATITTTSPSSPSFQQTLANIERTKLQLLQKIRRFESLADPDPVDLESRFAASDEEGATDVGSPTGSRTARGLLALLEAATGGAHHGSFEKLLLDFFAEGLSHVDSATTNSSAELLEYAREWTIDGARRFCWEEKQLEISEMERNGRWRCFGEEKVQLSAHLERAIFDSLVGEFVSW</sequence>
<proteinExistence type="predicted"/>
<reference evidence="2 3" key="1">
    <citation type="journal article" date="2016" name="DNA Res.">
        <title>The draft genome of MD-2 pineapple using hybrid error correction of long reads.</title>
        <authorList>
            <person name="Redwan R.M."/>
            <person name="Saidin A."/>
            <person name="Kumar S.V."/>
        </authorList>
    </citation>
    <scope>NUCLEOTIDE SEQUENCE [LARGE SCALE GENOMIC DNA]</scope>
    <source>
        <strain evidence="3">cv. MD2</strain>
        <tissue evidence="2">Leaf</tissue>
    </source>
</reference>
<evidence type="ECO:0000313" key="2">
    <source>
        <dbReference type="EMBL" id="OAY80639.1"/>
    </source>
</evidence>
<feature type="compositionally biased region" description="Low complexity" evidence="1">
    <location>
        <begin position="151"/>
        <end position="178"/>
    </location>
</feature>
<dbReference type="PANTHER" id="PTHR33623">
    <property type="entry name" value="OS04G0572500 PROTEIN"/>
    <property type="match status" value="1"/>
</dbReference>
<dbReference type="EMBL" id="LSRQ01000822">
    <property type="protein sequence ID" value="OAY80639.1"/>
    <property type="molecule type" value="Genomic_DNA"/>
</dbReference>
<feature type="region of interest" description="Disordered" evidence="1">
    <location>
        <begin position="191"/>
        <end position="252"/>
    </location>
</feature>
<evidence type="ECO:0008006" key="4">
    <source>
        <dbReference type="Google" id="ProtNLM"/>
    </source>
</evidence>
<dbReference type="Proteomes" id="UP000092600">
    <property type="component" value="Unassembled WGS sequence"/>
</dbReference>
<dbReference type="AlphaFoldDB" id="A0A199VUC0"/>